<dbReference type="RefSeq" id="WP_012269033.1">
    <property type="nucleotide sequence ID" value="NC_010321.1"/>
</dbReference>
<dbReference type="GO" id="GO:0009088">
    <property type="term" value="P:threonine biosynthetic process"/>
    <property type="evidence" value="ECO:0007669"/>
    <property type="project" value="UniProtKB-UniPathway"/>
</dbReference>
<evidence type="ECO:0000256" key="10">
    <source>
        <dbReference type="ARBA" id="ARBA00023167"/>
    </source>
</evidence>
<dbReference type="Pfam" id="PF00742">
    <property type="entry name" value="Homoserine_dh"/>
    <property type="match status" value="1"/>
</dbReference>
<dbReference type="PANTHER" id="PTHR43331:SF1">
    <property type="entry name" value="HOMOSERINE DEHYDROGENASE"/>
    <property type="match status" value="1"/>
</dbReference>
<keyword evidence="10 14" id="KW-0486">Methionine biosynthesis</keyword>
<dbReference type="UniPathway" id="UPA00051">
    <property type="reaction ID" value="UER00465"/>
</dbReference>
<dbReference type="PANTHER" id="PTHR43331">
    <property type="entry name" value="HOMOSERINE DEHYDROGENASE"/>
    <property type="match status" value="1"/>
</dbReference>
<feature type="active site" description="Proton donor" evidence="12">
    <location>
        <position position="203"/>
    </location>
</feature>
<evidence type="ECO:0000256" key="11">
    <source>
        <dbReference type="ARBA" id="ARBA00048841"/>
    </source>
</evidence>
<proteinExistence type="inferred from homology"/>
<feature type="binding site" evidence="13">
    <location>
        <position position="103"/>
    </location>
    <ligand>
        <name>NADPH</name>
        <dbReference type="ChEBI" id="CHEBI:57783"/>
    </ligand>
</feature>
<keyword evidence="8 14" id="KW-0560">Oxidoreductase</keyword>
<keyword evidence="19" id="KW-1185">Reference proteome</keyword>
<dbReference type="Gene3D" id="3.30.70.3100">
    <property type="match status" value="1"/>
</dbReference>
<feature type="binding site" evidence="13">
    <location>
        <position position="188"/>
    </location>
    <ligand>
        <name>L-homoserine</name>
        <dbReference type="ChEBI" id="CHEBI:57476"/>
    </ligand>
</feature>
<dbReference type="InterPro" id="IPR001342">
    <property type="entry name" value="HDH_cat"/>
</dbReference>
<keyword evidence="9" id="KW-0915">Sodium</keyword>
<evidence type="ECO:0000256" key="5">
    <source>
        <dbReference type="ARBA" id="ARBA00013376"/>
    </source>
</evidence>
<evidence type="ECO:0000313" key="18">
    <source>
        <dbReference type="EMBL" id="ABY94166.1"/>
    </source>
</evidence>
<organism evidence="18 19">
    <name type="scientific">Thermoanaerobacter pseudethanolicus (strain ATCC 33223 / 39E)</name>
    <name type="common">Clostridium thermohydrosulfuricum</name>
    <dbReference type="NCBI Taxonomy" id="340099"/>
    <lineage>
        <taxon>Bacteria</taxon>
        <taxon>Bacillati</taxon>
        <taxon>Bacillota</taxon>
        <taxon>Clostridia</taxon>
        <taxon>Thermoanaerobacterales</taxon>
        <taxon>Thermoanaerobacteraceae</taxon>
        <taxon>Thermoanaerobacter</taxon>
    </lineage>
</organism>
<evidence type="ECO:0000313" key="19">
    <source>
        <dbReference type="Proteomes" id="UP000002156"/>
    </source>
</evidence>
<gene>
    <name evidence="18" type="ordered locus">Teth39_0500</name>
</gene>
<evidence type="ECO:0000256" key="15">
    <source>
        <dbReference type="RuleBase" id="RU004171"/>
    </source>
</evidence>
<dbReference type="Gene3D" id="3.40.50.720">
    <property type="entry name" value="NAD(P)-binding Rossmann-like Domain"/>
    <property type="match status" value="1"/>
</dbReference>
<dbReference type="SUPFAM" id="SSF55347">
    <property type="entry name" value="Glyceraldehyde-3-phosphate dehydrogenase-like, C-terminal domain"/>
    <property type="match status" value="1"/>
</dbReference>
<evidence type="ECO:0000259" key="16">
    <source>
        <dbReference type="Pfam" id="PF00742"/>
    </source>
</evidence>
<evidence type="ECO:0000256" key="14">
    <source>
        <dbReference type="RuleBase" id="RU000579"/>
    </source>
</evidence>
<dbReference type="GO" id="GO:0004412">
    <property type="term" value="F:homoserine dehydrogenase activity"/>
    <property type="evidence" value="ECO:0007669"/>
    <property type="project" value="UniProtKB-EC"/>
</dbReference>
<dbReference type="EMBL" id="CP000924">
    <property type="protein sequence ID" value="ABY94166.1"/>
    <property type="molecule type" value="Genomic_DNA"/>
</dbReference>
<dbReference type="FunFam" id="3.30.360.10:FF:000005">
    <property type="entry name" value="Homoserine dehydrogenase"/>
    <property type="match status" value="1"/>
</dbReference>
<evidence type="ECO:0000256" key="12">
    <source>
        <dbReference type="PIRSR" id="PIRSR000098-1"/>
    </source>
</evidence>
<sequence>MKIKIGLLGLGTVGTGVYKLITSRGGHIRESTGVYPEIKKILVKNLNKPRKVKVEGLLTQNAEEILKDKEIKIVIEAIGGISPAYEYVKEALSSGKHVITANKELMAKHGEDLNETAKKNGVFLKCEASVGGAIPILHQIDRLKITDEIDFVGGIVNGTTNYILTQMSTKGKSYEEALKEAQQLGYAEANPDYDVKGFDSLYKLIILMRKVFNVNVPVNSIRRSGIDGIAREDLDYITEWGYKLKLFAWGKKIENGVFAGVEPVLVEESNILSRVNDVNNAVILKGDSFGEYVFVGKGAGELPTGDAVVADLIDILLNYNIKDNDAAKLLPVRQGSFTDTFYIRLKMHKGDILNLQKILNFFKREEALILESSYENDTFAAVIKLKTNIDVFVEKLNDKKIGELKAIFKVLQEDIDELQLKEFEDLVGVI</sequence>
<dbReference type="HOGENOM" id="CLU_009116_1_0_9"/>
<evidence type="ECO:0000256" key="9">
    <source>
        <dbReference type="ARBA" id="ARBA00023053"/>
    </source>
</evidence>
<dbReference type="GO" id="GO:0009086">
    <property type="term" value="P:methionine biosynthetic process"/>
    <property type="evidence" value="ECO:0007669"/>
    <property type="project" value="UniProtKB-KW"/>
</dbReference>
<feature type="binding site" evidence="13">
    <location>
        <begin position="8"/>
        <end position="15"/>
    </location>
    <ligand>
        <name>NADP(+)</name>
        <dbReference type="ChEBI" id="CHEBI:58349"/>
    </ligand>
</feature>
<evidence type="ECO:0000256" key="3">
    <source>
        <dbReference type="ARBA" id="ARBA00006753"/>
    </source>
</evidence>
<comment type="catalytic activity">
    <reaction evidence="11">
        <text>L-homoserine + NADP(+) = L-aspartate 4-semialdehyde + NADPH + H(+)</text>
        <dbReference type="Rhea" id="RHEA:15761"/>
        <dbReference type="ChEBI" id="CHEBI:15378"/>
        <dbReference type="ChEBI" id="CHEBI:57476"/>
        <dbReference type="ChEBI" id="CHEBI:57783"/>
        <dbReference type="ChEBI" id="CHEBI:58349"/>
        <dbReference type="ChEBI" id="CHEBI:537519"/>
        <dbReference type="EC" id="1.1.1.3"/>
    </reaction>
    <physiologicalReaction direction="right-to-left" evidence="11">
        <dbReference type="Rhea" id="RHEA:15763"/>
    </physiologicalReaction>
</comment>
<keyword evidence="7 14" id="KW-0791">Threonine biosynthesis</keyword>
<dbReference type="KEGG" id="tpd:Teth39_0500"/>
<reference evidence="19" key="1">
    <citation type="submission" date="2008-01" db="EMBL/GenBank/DDBJ databases">
        <title>Complete sequence of Thermoanaerobacter pseudethanolicus 39E.</title>
        <authorList>
            <person name="Copeland A."/>
            <person name="Lucas S."/>
            <person name="Lapidus A."/>
            <person name="Barry K."/>
            <person name="Glavina del Rio T."/>
            <person name="Dalin E."/>
            <person name="Tice H."/>
            <person name="Pitluck S."/>
            <person name="Bruce D."/>
            <person name="Goodwin L."/>
            <person name="Saunders E."/>
            <person name="Brettin T."/>
            <person name="Detter J.C."/>
            <person name="Han C."/>
            <person name="Schmutz J."/>
            <person name="Larimer F."/>
            <person name="Land M."/>
            <person name="Hauser L."/>
            <person name="Kyrpides N."/>
            <person name="Lykidis A."/>
            <person name="Hemme C."/>
            <person name="Fields M.W."/>
            <person name="He Z."/>
            <person name="Zhou J."/>
            <person name="Richardson P."/>
        </authorList>
    </citation>
    <scope>NUCLEOTIDE SEQUENCE [LARGE SCALE GENOMIC DNA]</scope>
    <source>
        <strain evidence="19">ATCC 33223 / DSM 2355 / 39E</strain>
    </source>
</reference>
<dbReference type="Proteomes" id="UP000002156">
    <property type="component" value="Chromosome"/>
</dbReference>
<dbReference type="AlphaFoldDB" id="B0KD68"/>
<dbReference type="PROSITE" id="PS01042">
    <property type="entry name" value="HOMOSER_DHGENASE"/>
    <property type="match status" value="1"/>
</dbReference>
<feature type="domain" description="Aspartate/homoserine dehydrogenase NAD-binding" evidence="17">
    <location>
        <begin position="9"/>
        <end position="122"/>
    </location>
</feature>
<name>B0KD68_THEP3</name>
<dbReference type="EC" id="1.1.1.3" evidence="4 14"/>
<evidence type="ECO:0000256" key="6">
    <source>
        <dbReference type="ARBA" id="ARBA00022605"/>
    </source>
</evidence>
<evidence type="ECO:0000256" key="4">
    <source>
        <dbReference type="ARBA" id="ARBA00013213"/>
    </source>
</evidence>
<protein>
    <recommendedName>
        <fullName evidence="5 14">Homoserine dehydrogenase</fullName>
        <ecNumber evidence="4 14">1.1.1.3</ecNumber>
    </recommendedName>
</protein>
<evidence type="ECO:0000256" key="8">
    <source>
        <dbReference type="ARBA" id="ARBA00023002"/>
    </source>
</evidence>
<dbReference type="UniPathway" id="UPA00050">
    <property type="reaction ID" value="UER00063"/>
</dbReference>
<evidence type="ECO:0000259" key="17">
    <source>
        <dbReference type="Pfam" id="PF03447"/>
    </source>
</evidence>
<evidence type="ECO:0000256" key="1">
    <source>
        <dbReference type="ARBA" id="ARBA00005056"/>
    </source>
</evidence>
<comment type="similarity">
    <text evidence="3 15">Belongs to the homoserine dehydrogenase family.</text>
</comment>
<dbReference type="InterPro" id="IPR005106">
    <property type="entry name" value="Asp/hSer_DH_NAD-bd"/>
</dbReference>
<dbReference type="Pfam" id="PF03447">
    <property type="entry name" value="NAD_binding_3"/>
    <property type="match status" value="1"/>
</dbReference>
<dbReference type="GO" id="GO:0050661">
    <property type="term" value="F:NADP binding"/>
    <property type="evidence" value="ECO:0007669"/>
    <property type="project" value="InterPro"/>
</dbReference>
<dbReference type="PIRSF" id="PIRSF000098">
    <property type="entry name" value="Homoser_dehydrog"/>
    <property type="match status" value="1"/>
</dbReference>
<dbReference type="Gene3D" id="3.30.360.10">
    <property type="entry name" value="Dihydrodipicolinate Reductase, domain 2"/>
    <property type="match status" value="1"/>
</dbReference>
<evidence type="ECO:0000256" key="7">
    <source>
        <dbReference type="ARBA" id="ARBA00022697"/>
    </source>
</evidence>
<accession>B0KD68</accession>
<dbReference type="InterPro" id="IPR016204">
    <property type="entry name" value="HDH"/>
</dbReference>
<dbReference type="InterPro" id="IPR036291">
    <property type="entry name" value="NAD(P)-bd_dom_sf"/>
</dbReference>
<dbReference type="eggNOG" id="COG0460">
    <property type="taxonomic scope" value="Bacteria"/>
</dbReference>
<dbReference type="STRING" id="340099.Teth39_0500"/>
<keyword evidence="6 14" id="KW-0028">Amino-acid biosynthesis</keyword>
<keyword evidence="13 14" id="KW-0521">NADP</keyword>
<dbReference type="InterPro" id="IPR019811">
    <property type="entry name" value="HDH_CS"/>
</dbReference>
<feature type="domain" description="Homoserine dehydrogenase catalytic" evidence="16">
    <location>
        <begin position="135"/>
        <end position="313"/>
    </location>
</feature>
<evidence type="ECO:0000256" key="2">
    <source>
        <dbReference type="ARBA" id="ARBA00005062"/>
    </source>
</evidence>
<dbReference type="SUPFAM" id="SSF51735">
    <property type="entry name" value="NAD(P)-binding Rossmann-fold domains"/>
    <property type="match status" value="1"/>
</dbReference>
<evidence type="ECO:0000256" key="13">
    <source>
        <dbReference type="PIRSR" id="PIRSR000098-2"/>
    </source>
</evidence>
<comment type="pathway">
    <text evidence="1 14">Amino-acid biosynthesis; L-threonine biosynthesis; L-threonine from L-aspartate: step 3/5.</text>
</comment>
<comment type="pathway">
    <text evidence="2 14">Amino-acid biosynthesis; L-methionine biosynthesis via de novo pathway; L-homoserine from L-aspartate: step 3/3.</text>
</comment>
<dbReference type="NCBIfam" id="NF004976">
    <property type="entry name" value="PRK06349.1"/>
    <property type="match status" value="1"/>
</dbReference>